<dbReference type="Pfam" id="PF13622">
    <property type="entry name" value="4HBT_3"/>
    <property type="match status" value="1"/>
</dbReference>
<dbReference type="Proteomes" id="UP000761534">
    <property type="component" value="Unassembled WGS sequence"/>
</dbReference>
<dbReference type="InterPro" id="IPR042171">
    <property type="entry name" value="Acyl-CoA_hotdog"/>
</dbReference>
<dbReference type="SUPFAM" id="SSF54637">
    <property type="entry name" value="Thioesterase/thiol ester dehydrase-isomerase"/>
    <property type="match status" value="2"/>
</dbReference>
<dbReference type="InterPro" id="IPR003703">
    <property type="entry name" value="Acyl_CoA_thio"/>
</dbReference>
<feature type="domain" description="Acyl-CoA thioesterase-like C-terminal" evidence="4">
    <location>
        <begin position="193"/>
        <end position="308"/>
    </location>
</feature>
<protein>
    <recommendedName>
        <fullName evidence="7">Acyl-CoA thioesterase II</fullName>
    </recommendedName>
</protein>
<dbReference type="CDD" id="cd03445">
    <property type="entry name" value="Thioesterase_II_repeat2"/>
    <property type="match status" value="1"/>
</dbReference>
<dbReference type="VEuPathDB" id="FungiDB:TRICI_005900"/>
<name>A0A642UVF9_9ASCO</name>
<dbReference type="OrthoDB" id="68328at2759"/>
<keyword evidence="2" id="KW-0378">Hydrolase</keyword>
<evidence type="ECO:0000313" key="6">
    <source>
        <dbReference type="Proteomes" id="UP000761534"/>
    </source>
</evidence>
<reference evidence="5" key="1">
    <citation type="journal article" date="2019" name="G3 (Bethesda)">
        <title>Genome Assemblies of Two Rare Opportunistic Yeast Pathogens: Diutina rugosa (syn. Candida rugosa) and Trichomonascus ciferrii (syn. Candida ciferrii).</title>
        <authorList>
            <person name="Mixao V."/>
            <person name="Saus E."/>
            <person name="Hansen A.P."/>
            <person name="Lass-Florl C."/>
            <person name="Gabaldon T."/>
        </authorList>
    </citation>
    <scope>NUCLEOTIDE SEQUENCE</scope>
    <source>
        <strain evidence="5">CBS 4856</strain>
    </source>
</reference>
<dbReference type="Pfam" id="PF20789">
    <property type="entry name" value="4HBT_3C"/>
    <property type="match status" value="1"/>
</dbReference>
<evidence type="ECO:0000259" key="3">
    <source>
        <dbReference type="Pfam" id="PF13622"/>
    </source>
</evidence>
<evidence type="ECO:0000313" key="5">
    <source>
        <dbReference type="EMBL" id="KAA8902539.1"/>
    </source>
</evidence>
<dbReference type="EMBL" id="SWFS01000466">
    <property type="protein sequence ID" value="KAA8902539.1"/>
    <property type="molecule type" value="Genomic_DNA"/>
</dbReference>
<evidence type="ECO:0000256" key="1">
    <source>
        <dbReference type="ARBA" id="ARBA00006538"/>
    </source>
</evidence>
<evidence type="ECO:0000259" key="4">
    <source>
        <dbReference type="Pfam" id="PF20789"/>
    </source>
</evidence>
<dbReference type="PANTHER" id="PTHR11066">
    <property type="entry name" value="ACYL-COA THIOESTERASE"/>
    <property type="match status" value="1"/>
</dbReference>
<evidence type="ECO:0008006" key="7">
    <source>
        <dbReference type="Google" id="ProtNLM"/>
    </source>
</evidence>
<dbReference type="GO" id="GO:0047617">
    <property type="term" value="F:fatty acyl-CoA hydrolase activity"/>
    <property type="evidence" value="ECO:0007669"/>
    <property type="project" value="InterPro"/>
</dbReference>
<dbReference type="InterPro" id="IPR029069">
    <property type="entry name" value="HotDog_dom_sf"/>
</dbReference>
<dbReference type="CDD" id="cd03444">
    <property type="entry name" value="Thioesterase_II_repeat1"/>
    <property type="match status" value="1"/>
</dbReference>
<dbReference type="PANTHER" id="PTHR11066:SF35">
    <property type="entry name" value="ACYL-COA THIOESTERASE II"/>
    <property type="match status" value="1"/>
</dbReference>
<dbReference type="Gene3D" id="2.40.160.210">
    <property type="entry name" value="Acyl-CoA thioesterase, double hotdog domain"/>
    <property type="match status" value="1"/>
</dbReference>
<accession>A0A642UVF9</accession>
<gene>
    <name evidence="5" type="ORF">TRICI_005900</name>
</gene>
<dbReference type="AlphaFoldDB" id="A0A642UVF9"/>
<dbReference type="GO" id="GO:0005782">
    <property type="term" value="C:peroxisomal matrix"/>
    <property type="evidence" value="ECO:0007669"/>
    <property type="project" value="UniProtKB-SubCell"/>
</dbReference>
<keyword evidence="6" id="KW-1185">Reference proteome</keyword>
<organism evidence="5 6">
    <name type="scientific">Trichomonascus ciferrii</name>
    <dbReference type="NCBI Taxonomy" id="44093"/>
    <lineage>
        <taxon>Eukaryota</taxon>
        <taxon>Fungi</taxon>
        <taxon>Dikarya</taxon>
        <taxon>Ascomycota</taxon>
        <taxon>Saccharomycotina</taxon>
        <taxon>Dipodascomycetes</taxon>
        <taxon>Dipodascales</taxon>
        <taxon>Trichomonascaceae</taxon>
        <taxon>Trichomonascus</taxon>
        <taxon>Trichomonascus ciferrii complex</taxon>
    </lineage>
</organism>
<sequence>MASTIEEQLSVEEVGKDEFVSKFNPGRMGNMNNIAYGGCTIGVGIEAATQTVPDKYFLYSAMGNYLGPALTDRKIKCSVRRVRDTRTFATRIVELGQEQDDGKLRLCMTMLADFQIKEKASLLEYSAPPARSYSSVEKCQNAIENIDNFVKKGLVPEAVAEIYKGQFELMGRFFDVRTTPEGVVSHNLNGLVKDAKTPQDGLALTSKTSADWFRCRHSIRGEYAALSFVLDGYLSFLPLAHSNMFLNDAAACSSLDFALRFFTTDIDPTQWYMREMKTIASGNGRTYSETRLWDKQGNMVADMTQQSILRPMPDEKTSKL</sequence>
<dbReference type="InterPro" id="IPR049449">
    <property type="entry name" value="TesB_ACOT8-like_N"/>
</dbReference>
<feature type="domain" description="Acyl-CoA thioesterase-like N-terminal HotDog" evidence="3">
    <location>
        <begin position="25"/>
        <end position="115"/>
    </location>
</feature>
<dbReference type="GO" id="GO:0009062">
    <property type="term" value="P:fatty acid catabolic process"/>
    <property type="evidence" value="ECO:0007669"/>
    <property type="project" value="TreeGrafter"/>
</dbReference>
<evidence type="ECO:0000256" key="2">
    <source>
        <dbReference type="ARBA" id="ARBA00022801"/>
    </source>
</evidence>
<dbReference type="InterPro" id="IPR049450">
    <property type="entry name" value="ACOT8-like_C"/>
</dbReference>
<dbReference type="GO" id="GO:0006637">
    <property type="term" value="P:acyl-CoA metabolic process"/>
    <property type="evidence" value="ECO:0007669"/>
    <property type="project" value="InterPro"/>
</dbReference>
<comment type="caution">
    <text evidence="5">The sequence shown here is derived from an EMBL/GenBank/DDBJ whole genome shotgun (WGS) entry which is preliminary data.</text>
</comment>
<proteinExistence type="inferred from homology"/>
<comment type="similarity">
    <text evidence="1">Belongs to the C/M/P thioester hydrolase family.</text>
</comment>